<sequence>MEMISRADNNVAEFDSNIPNSMVPGRFDHGTHNYILKNCDENTDGIVLIDLHNKRSDRKNMEGANQVKWSRNNITATMERFEPTRSINSMSPTPSLDYGFAATVVNSKAETNNSLKTPHFVEMTSNDFRREETAISKNHIYSYAYYDPEAVKYPRNMPRNGSHTLNTTTTDHQALETSNNTQHNYVRTLLPKAHCSKPSSAKNSPLSLSVEDRHTFTTRYGTTENLYEEVNEQKIRKVFSDNRIVTTANSVKEEIRRVHHNHFRVLDELNLSLEALIMPPSSQKTTYDAINTIEDSSESVAASVATGNALTSSVPASTKILPPKPRRYGLLGGNSSSSFSKRESNGFSTTSLENFSNAIQSENLKDQLRNSNNNTDLDEGDLDSGFSGSGSSSGNSYNESLRFFKSIAGNQIAHNTKYPCCSPSSSAVFTSKNSLASQENSVANATENITNKCCGEVSPKSYDNECTAYRCIRHPLDMQDFTMRSTPSEISTVTKSKKGFWTTEP</sequence>
<proteinExistence type="evidence at transcript level"/>
<dbReference type="EMBL" id="GAMC01008778">
    <property type="protein sequence ID" value="JAB97777.1"/>
    <property type="molecule type" value="mRNA"/>
</dbReference>
<feature type="region of interest" description="Disordered" evidence="1">
    <location>
        <begin position="368"/>
        <end position="393"/>
    </location>
</feature>
<evidence type="ECO:0000313" key="2">
    <source>
        <dbReference type="EMBL" id="JAB97777.1"/>
    </source>
</evidence>
<evidence type="ECO:0000256" key="1">
    <source>
        <dbReference type="SAM" id="MobiDB-lite"/>
    </source>
</evidence>
<accession>W8BGA6</accession>
<feature type="region of interest" description="Disordered" evidence="1">
    <location>
        <begin position="314"/>
        <end position="345"/>
    </location>
</feature>
<name>W8BGA6_CERCA</name>
<dbReference type="EMBL" id="GAMC01008776">
    <property type="protein sequence ID" value="JAB97779.1"/>
    <property type="molecule type" value="mRNA"/>
</dbReference>
<dbReference type="AlphaFoldDB" id="W8BGA6"/>
<reference evidence="2" key="1">
    <citation type="submission" date="2013-07" db="EMBL/GenBank/DDBJ databases">
        <authorList>
            <person name="Geib S."/>
        </authorList>
    </citation>
    <scope>NUCLEOTIDE SEQUENCE</scope>
</reference>
<protein>
    <submittedName>
        <fullName evidence="2">Uncharacterized protein</fullName>
    </submittedName>
</protein>
<feature type="compositionally biased region" description="Low complexity" evidence="1">
    <location>
        <begin position="383"/>
        <end position="393"/>
    </location>
</feature>
<organism evidence="2">
    <name type="scientific">Ceratitis capitata</name>
    <name type="common">Mediterranean fruit fly</name>
    <name type="synonym">Tephritis capitata</name>
    <dbReference type="NCBI Taxonomy" id="7213"/>
    <lineage>
        <taxon>Eukaryota</taxon>
        <taxon>Metazoa</taxon>
        <taxon>Ecdysozoa</taxon>
        <taxon>Arthropoda</taxon>
        <taxon>Hexapoda</taxon>
        <taxon>Insecta</taxon>
        <taxon>Pterygota</taxon>
        <taxon>Neoptera</taxon>
        <taxon>Endopterygota</taxon>
        <taxon>Diptera</taxon>
        <taxon>Brachycera</taxon>
        <taxon>Muscomorpha</taxon>
        <taxon>Tephritoidea</taxon>
        <taxon>Tephritidae</taxon>
        <taxon>Ceratitis</taxon>
        <taxon>Ceratitis</taxon>
    </lineage>
</organism>
<reference evidence="2" key="2">
    <citation type="journal article" date="2014" name="BMC Genomics">
        <title>A genomic perspective to assessing quality of mass-reared SIT flies used in Mediterranean fruit fly (Ceratitis capitata) eradication in California.</title>
        <authorList>
            <person name="Calla B."/>
            <person name="Hall B."/>
            <person name="Hou S."/>
            <person name="Geib S.M."/>
        </authorList>
    </citation>
    <scope>NUCLEOTIDE SEQUENCE</scope>
</reference>
<dbReference type="OrthoDB" id="7987013at2759"/>